<keyword evidence="2 4" id="KW-0863">Zinc-finger</keyword>
<dbReference type="GO" id="GO:0008270">
    <property type="term" value="F:zinc ion binding"/>
    <property type="evidence" value="ECO:0007669"/>
    <property type="project" value="UniProtKB-KW"/>
</dbReference>
<gene>
    <name evidence="7" type="primary">LOC117230187</name>
</gene>
<protein>
    <submittedName>
        <fullName evidence="7">E3 ubiquitin-protein ligase RNF4-like</fullName>
    </submittedName>
</protein>
<evidence type="ECO:0000313" key="6">
    <source>
        <dbReference type="Proteomes" id="UP000504631"/>
    </source>
</evidence>
<evidence type="ECO:0000256" key="2">
    <source>
        <dbReference type="ARBA" id="ARBA00022771"/>
    </source>
</evidence>
<dbReference type="InterPro" id="IPR001841">
    <property type="entry name" value="Znf_RING"/>
</dbReference>
<evidence type="ECO:0000256" key="4">
    <source>
        <dbReference type="PROSITE-ProRule" id="PRU00175"/>
    </source>
</evidence>
<proteinExistence type="predicted"/>
<dbReference type="PROSITE" id="PS50089">
    <property type="entry name" value="ZF_RING_2"/>
    <property type="match status" value="1"/>
</dbReference>
<evidence type="ECO:0000313" key="7">
    <source>
        <dbReference type="RefSeq" id="XP_033343224.1"/>
    </source>
</evidence>
<dbReference type="GO" id="GO:0032183">
    <property type="term" value="F:SUMO binding"/>
    <property type="evidence" value="ECO:0007669"/>
    <property type="project" value="TreeGrafter"/>
</dbReference>
<dbReference type="PANTHER" id="PTHR47094:SF1">
    <property type="entry name" value="RING-TYPE E3 UBIQUITIN TRANSFERASE"/>
    <property type="match status" value="1"/>
</dbReference>
<dbReference type="GO" id="GO:0006511">
    <property type="term" value="P:ubiquitin-dependent protein catabolic process"/>
    <property type="evidence" value="ECO:0007669"/>
    <property type="project" value="TreeGrafter"/>
</dbReference>
<dbReference type="PANTHER" id="PTHR47094">
    <property type="entry name" value="ELFLESS, ISOFORM B"/>
    <property type="match status" value="1"/>
</dbReference>
<dbReference type="PROSITE" id="PS00518">
    <property type="entry name" value="ZF_RING_1"/>
    <property type="match status" value="1"/>
</dbReference>
<dbReference type="InterPro" id="IPR017907">
    <property type="entry name" value="Znf_RING_CS"/>
</dbReference>
<dbReference type="SMART" id="SM00184">
    <property type="entry name" value="RING"/>
    <property type="match status" value="1"/>
</dbReference>
<dbReference type="Proteomes" id="UP000504631">
    <property type="component" value="Unplaced"/>
</dbReference>
<dbReference type="Pfam" id="PF14634">
    <property type="entry name" value="zf-RING_5"/>
    <property type="match status" value="1"/>
</dbReference>
<accession>A0A6J3JSM6</accession>
<dbReference type="GeneID" id="117230187"/>
<dbReference type="Gene3D" id="3.30.40.10">
    <property type="entry name" value="Zinc/RING finger domain, C3HC4 (zinc finger)"/>
    <property type="match status" value="1"/>
</dbReference>
<keyword evidence="1" id="KW-0479">Metal-binding</keyword>
<sequence length="155" mass="17597">MSVPIDYIDLTTDLPDQSSKLRNKDEIFVNLTITKSRKRGSKKQVAQLEDSIIEITDNNRCKDVQTMEIIDLDNINSPKETGICYANDSGEEKLVVLTCPICYEQLSSKMKPMSTPCGHIFCTKCITLALRVPKVKKCPTCQRIIKLQSCTRLYF</sequence>
<keyword evidence="6" id="KW-1185">Reference proteome</keyword>
<reference evidence="7" key="1">
    <citation type="submission" date="2025-08" db="UniProtKB">
        <authorList>
            <consortium name="RefSeq"/>
        </authorList>
    </citation>
    <scope>IDENTIFICATION</scope>
    <source>
        <tissue evidence="7">Muscle</tissue>
    </source>
</reference>
<evidence type="ECO:0000256" key="1">
    <source>
        <dbReference type="ARBA" id="ARBA00022723"/>
    </source>
</evidence>
<organism evidence="6 7">
    <name type="scientific">Bombus vosnesenskii</name>
    <dbReference type="NCBI Taxonomy" id="207650"/>
    <lineage>
        <taxon>Eukaryota</taxon>
        <taxon>Metazoa</taxon>
        <taxon>Ecdysozoa</taxon>
        <taxon>Arthropoda</taxon>
        <taxon>Hexapoda</taxon>
        <taxon>Insecta</taxon>
        <taxon>Pterygota</taxon>
        <taxon>Neoptera</taxon>
        <taxon>Endopterygota</taxon>
        <taxon>Hymenoptera</taxon>
        <taxon>Apocrita</taxon>
        <taxon>Aculeata</taxon>
        <taxon>Apoidea</taxon>
        <taxon>Anthophila</taxon>
        <taxon>Apidae</taxon>
        <taxon>Bombus</taxon>
        <taxon>Pyrobombus</taxon>
    </lineage>
</organism>
<feature type="domain" description="RING-type" evidence="5">
    <location>
        <begin position="99"/>
        <end position="142"/>
    </location>
</feature>
<dbReference type="KEGG" id="bvk:117230187"/>
<dbReference type="SUPFAM" id="SSF57850">
    <property type="entry name" value="RING/U-box"/>
    <property type="match status" value="1"/>
</dbReference>
<evidence type="ECO:0000256" key="3">
    <source>
        <dbReference type="ARBA" id="ARBA00022833"/>
    </source>
</evidence>
<keyword evidence="3" id="KW-0862">Zinc</keyword>
<dbReference type="GO" id="GO:0140082">
    <property type="term" value="F:SUMO-ubiquitin ligase activity"/>
    <property type="evidence" value="ECO:0007669"/>
    <property type="project" value="TreeGrafter"/>
</dbReference>
<dbReference type="InterPro" id="IPR049627">
    <property type="entry name" value="SLX8"/>
</dbReference>
<dbReference type="GO" id="GO:0061630">
    <property type="term" value="F:ubiquitin protein ligase activity"/>
    <property type="evidence" value="ECO:0007669"/>
    <property type="project" value="InterPro"/>
</dbReference>
<dbReference type="GO" id="GO:0033768">
    <property type="term" value="C:SUMO-targeted ubiquitin ligase complex"/>
    <property type="evidence" value="ECO:0007669"/>
    <property type="project" value="TreeGrafter"/>
</dbReference>
<dbReference type="AlphaFoldDB" id="A0A6J3JSM6"/>
<dbReference type="InterPro" id="IPR013083">
    <property type="entry name" value="Znf_RING/FYVE/PHD"/>
</dbReference>
<dbReference type="RefSeq" id="XP_033343224.1">
    <property type="nucleotide sequence ID" value="XM_033487333.1"/>
</dbReference>
<name>A0A6J3JSM6_9HYME</name>
<evidence type="ECO:0000259" key="5">
    <source>
        <dbReference type="PROSITE" id="PS50089"/>
    </source>
</evidence>